<feature type="transmembrane region" description="Helical" evidence="2">
    <location>
        <begin position="329"/>
        <end position="351"/>
    </location>
</feature>
<evidence type="ECO:0000313" key="3">
    <source>
        <dbReference type="EMBL" id="KAF2325457.1"/>
    </source>
</evidence>
<dbReference type="Proteomes" id="UP000467840">
    <property type="component" value="Chromosome 5"/>
</dbReference>
<dbReference type="EMBL" id="JAAGAX010000001">
    <property type="protein sequence ID" value="KAF2325457.1"/>
    <property type="molecule type" value="Genomic_DNA"/>
</dbReference>
<dbReference type="PANTHER" id="PTHR33673:SF3">
    <property type="entry name" value="SUPPRESSOR SRP40-LIKE PROTEIN"/>
    <property type="match status" value="1"/>
</dbReference>
<feature type="region of interest" description="Disordered" evidence="1">
    <location>
        <begin position="1"/>
        <end position="58"/>
    </location>
</feature>
<gene>
    <name evidence="3" type="ORF">GH714_028834</name>
</gene>
<feature type="transmembrane region" description="Helical" evidence="2">
    <location>
        <begin position="384"/>
        <end position="403"/>
    </location>
</feature>
<reference evidence="3 4" key="1">
    <citation type="journal article" date="2020" name="Mol. Plant">
        <title>The Chromosome-Based Rubber Tree Genome Provides New Insights into Spurge Genome Evolution and Rubber Biosynthesis.</title>
        <authorList>
            <person name="Liu J."/>
            <person name="Shi C."/>
            <person name="Shi C.C."/>
            <person name="Li W."/>
            <person name="Zhang Q.J."/>
            <person name="Zhang Y."/>
            <person name="Li K."/>
            <person name="Lu H.F."/>
            <person name="Shi C."/>
            <person name="Zhu S.T."/>
            <person name="Xiao Z.Y."/>
            <person name="Nan H."/>
            <person name="Yue Y."/>
            <person name="Zhu X.G."/>
            <person name="Wu Y."/>
            <person name="Hong X.N."/>
            <person name="Fan G.Y."/>
            <person name="Tong Y."/>
            <person name="Zhang D."/>
            <person name="Mao C.L."/>
            <person name="Liu Y.L."/>
            <person name="Hao S.J."/>
            <person name="Liu W.Q."/>
            <person name="Lv M.Q."/>
            <person name="Zhang H.B."/>
            <person name="Liu Y."/>
            <person name="Hu-Tang G.R."/>
            <person name="Wang J.P."/>
            <person name="Wang J.H."/>
            <person name="Sun Y.H."/>
            <person name="Ni S.B."/>
            <person name="Chen W.B."/>
            <person name="Zhang X.C."/>
            <person name="Jiao Y.N."/>
            <person name="Eichler E.E."/>
            <person name="Li G.H."/>
            <person name="Liu X."/>
            <person name="Gao L.Z."/>
        </authorList>
    </citation>
    <scope>NUCLEOTIDE SEQUENCE [LARGE SCALE GENOMIC DNA]</scope>
    <source>
        <strain evidence="4">cv. GT1</strain>
        <tissue evidence="3">Leaf</tissue>
    </source>
</reference>
<comment type="caution">
    <text evidence="3">The sequence shown here is derived from an EMBL/GenBank/DDBJ whole genome shotgun (WGS) entry which is preliminary data.</text>
</comment>
<organism evidence="3 4">
    <name type="scientific">Hevea brasiliensis</name>
    <name type="common">Para rubber tree</name>
    <name type="synonym">Siphonia brasiliensis</name>
    <dbReference type="NCBI Taxonomy" id="3981"/>
    <lineage>
        <taxon>Eukaryota</taxon>
        <taxon>Viridiplantae</taxon>
        <taxon>Streptophyta</taxon>
        <taxon>Embryophyta</taxon>
        <taxon>Tracheophyta</taxon>
        <taxon>Spermatophyta</taxon>
        <taxon>Magnoliopsida</taxon>
        <taxon>eudicotyledons</taxon>
        <taxon>Gunneridae</taxon>
        <taxon>Pentapetalae</taxon>
        <taxon>rosids</taxon>
        <taxon>fabids</taxon>
        <taxon>Malpighiales</taxon>
        <taxon>Euphorbiaceae</taxon>
        <taxon>Crotonoideae</taxon>
        <taxon>Micrandreae</taxon>
        <taxon>Hevea</taxon>
    </lineage>
</organism>
<proteinExistence type="predicted"/>
<dbReference type="PANTHER" id="PTHR33673">
    <property type="entry name" value="SUPPRESSOR SRP40-LIKE PROTEIN"/>
    <property type="match status" value="1"/>
</dbReference>
<feature type="region of interest" description="Disordered" evidence="1">
    <location>
        <begin position="147"/>
        <end position="203"/>
    </location>
</feature>
<keyword evidence="4" id="KW-1185">Reference proteome</keyword>
<evidence type="ECO:0000313" key="4">
    <source>
        <dbReference type="Proteomes" id="UP000467840"/>
    </source>
</evidence>
<protein>
    <submittedName>
        <fullName evidence="3">Uncharacterized protein</fullName>
    </submittedName>
</protein>
<accession>A0A6A6NJP7</accession>
<dbReference type="AlphaFoldDB" id="A0A6A6NJP7"/>
<sequence>MLVMGTEENIVEKDVEEPGRSTSSLPALQVGENGISQRHDVDDAIPSNASHGKIKRGGAGYDPLRIPSAIFETNKTTSPVDWSIASNDSLFSLQLGNSFSRERKPAEVELQVSPSLPVSVADTECRVAVADTDNPPSVPMEEIIEETTETKKAEEATGLANETTSKDATKPGDVEDTKERKKKTLAASCKSKNSDKSGESNHSFTFPVKRSVHGLLATVPGQDATVPGQDATVPGQAATVLIVAVRAATVGIVTPKDCVRAGVVILPPRFFTCHVHYNSFLVARINLSKFNFFELCSLAAGVKTTSPKGFAKSQPPQPPPTPRQLQNQLVATVFIVFHVILAVVLRVTLVVALRVAHLLVVLAVVLRVTLVVALRVTLVVALRVAHLLVVLAVVLHVTLAVVLRVVHLHVILAVVLHVTLVVVLRVVHLHVILAIVLHAIVFMSPL</sequence>
<keyword evidence="2" id="KW-0812">Transmembrane</keyword>
<keyword evidence="2" id="KW-1133">Transmembrane helix</keyword>
<evidence type="ECO:0000256" key="1">
    <source>
        <dbReference type="SAM" id="MobiDB-lite"/>
    </source>
</evidence>
<name>A0A6A6NJP7_HEVBR</name>
<feature type="transmembrane region" description="Helical" evidence="2">
    <location>
        <begin position="358"/>
        <end position="378"/>
    </location>
</feature>
<feature type="compositionally biased region" description="Basic and acidic residues" evidence="1">
    <location>
        <begin position="164"/>
        <end position="179"/>
    </location>
</feature>
<keyword evidence="2" id="KW-0472">Membrane</keyword>
<evidence type="ECO:0000256" key="2">
    <source>
        <dbReference type="SAM" id="Phobius"/>
    </source>
</evidence>
<feature type="compositionally biased region" description="Basic and acidic residues" evidence="1">
    <location>
        <begin position="10"/>
        <end position="19"/>
    </location>
</feature>
<feature type="transmembrane region" description="Helical" evidence="2">
    <location>
        <begin position="410"/>
        <end position="443"/>
    </location>
</feature>